<keyword evidence="7 8" id="KW-0472">Membrane</keyword>
<evidence type="ECO:0000256" key="4">
    <source>
        <dbReference type="ARBA" id="ARBA00022679"/>
    </source>
</evidence>
<keyword evidence="5 8" id="KW-0812">Transmembrane</keyword>
<gene>
    <name evidence="8" type="primary">menA</name>
    <name evidence="11" type="ORF">CKJ80_07665</name>
</gene>
<feature type="transmembrane region" description="Helical" evidence="8">
    <location>
        <begin position="116"/>
        <end position="133"/>
    </location>
</feature>
<name>A0AB36RK32_9CORY</name>
<comment type="pathway">
    <text evidence="8">Quinol/quinone metabolism; menaquinone biosynthesis; menaquinol from 1,4-dihydroxy-2-naphthoate: step 1/2.</text>
</comment>
<evidence type="ECO:0000256" key="7">
    <source>
        <dbReference type="ARBA" id="ARBA00023136"/>
    </source>
</evidence>
<dbReference type="CDD" id="cd13962">
    <property type="entry name" value="PT_UbiA_UBIAD1"/>
    <property type="match status" value="1"/>
</dbReference>
<accession>A0AB36RK32</accession>
<feature type="transmembrane region" description="Helical" evidence="8">
    <location>
        <begin position="193"/>
        <end position="212"/>
    </location>
</feature>
<evidence type="ECO:0000256" key="10">
    <source>
        <dbReference type="SAM" id="MobiDB-lite"/>
    </source>
</evidence>
<feature type="transmembrane region" description="Helical" evidence="8">
    <location>
        <begin position="138"/>
        <end position="155"/>
    </location>
</feature>
<dbReference type="InterPro" id="IPR000537">
    <property type="entry name" value="UbiA_prenyltransferase"/>
</dbReference>
<keyword evidence="3 8" id="KW-1003">Cell membrane</keyword>
<comment type="catalytic activity">
    <reaction evidence="8">
        <text>an all-trans-polyprenyl diphosphate + 1,4-dihydroxy-2-naphthoate + H(+) = a 2-demethylmenaquinol + CO2 + diphosphate</text>
        <dbReference type="Rhea" id="RHEA:26478"/>
        <dbReference type="Rhea" id="RHEA-COMP:9563"/>
        <dbReference type="Rhea" id="RHEA-COMP:9564"/>
        <dbReference type="ChEBI" id="CHEBI:11173"/>
        <dbReference type="ChEBI" id="CHEBI:15378"/>
        <dbReference type="ChEBI" id="CHEBI:16526"/>
        <dbReference type="ChEBI" id="CHEBI:33019"/>
        <dbReference type="ChEBI" id="CHEBI:55437"/>
        <dbReference type="ChEBI" id="CHEBI:58914"/>
        <dbReference type="EC" id="2.5.1.74"/>
    </reaction>
</comment>
<reference evidence="11 12" key="1">
    <citation type="submission" date="2017-08" db="EMBL/GenBank/DDBJ databases">
        <title>Whole genome sequences of 6 clinical strains closest to Corynebacterium imitans.</title>
        <authorList>
            <person name="Bernier A.-M."/>
            <person name="Burdz T."/>
            <person name="Bernard K."/>
        </authorList>
    </citation>
    <scope>NUCLEOTIDE SEQUENCE [LARGE SCALE GENOMIC DNA]</scope>
    <source>
        <strain evidence="11 12">NML92-0415</strain>
    </source>
</reference>
<evidence type="ECO:0000256" key="9">
    <source>
        <dbReference type="NCBIfam" id="TIGR00751"/>
    </source>
</evidence>
<feature type="region of interest" description="Disordered" evidence="10">
    <location>
        <begin position="1"/>
        <end position="24"/>
    </location>
</feature>
<dbReference type="PIRSF" id="PIRSF005355">
    <property type="entry name" value="UBIAD1"/>
    <property type="match status" value="1"/>
</dbReference>
<comment type="similarity">
    <text evidence="8">Belongs to the MenA family. Type 1 subfamily.</text>
</comment>
<keyword evidence="6 8" id="KW-1133">Transmembrane helix</keyword>
<evidence type="ECO:0000256" key="3">
    <source>
        <dbReference type="ARBA" id="ARBA00022475"/>
    </source>
</evidence>
<comment type="subcellular location">
    <subcellularLocation>
        <location evidence="8">Cell membrane</location>
        <topology evidence="8">Multi-pass membrane protein</topology>
    </subcellularLocation>
    <subcellularLocation>
        <location evidence="1">Membrane</location>
        <topology evidence="1">Multi-pass membrane protein</topology>
    </subcellularLocation>
</comment>
<dbReference type="Gene3D" id="1.10.357.140">
    <property type="entry name" value="UbiA prenyltransferase"/>
    <property type="match status" value="1"/>
</dbReference>
<organism evidence="11 12">
    <name type="scientific">Corynebacterium hadale</name>
    <dbReference type="NCBI Taxonomy" id="2026255"/>
    <lineage>
        <taxon>Bacteria</taxon>
        <taxon>Bacillati</taxon>
        <taxon>Actinomycetota</taxon>
        <taxon>Actinomycetes</taxon>
        <taxon>Mycobacteriales</taxon>
        <taxon>Corynebacteriaceae</taxon>
        <taxon>Corynebacterium</taxon>
    </lineage>
</organism>
<dbReference type="NCBIfam" id="NF004751">
    <property type="entry name" value="PRK06080.1-3"/>
    <property type="match status" value="1"/>
</dbReference>
<evidence type="ECO:0000256" key="8">
    <source>
        <dbReference type="HAMAP-Rule" id="MF_01937"/>
    </source>
</evidence>
<dbReference type="HAMAP" id="MF_01937">
    <property type="entry name" value="MenA_1"/>
    <property type="match status" value="1"/>
</dbReference>
<evidence type="ECO:0000256" key="5">
    <source>
        <dbReference type="ARBA" id="ARBA00022692"/>
    </source>
</evidence>
<feature type="transmembrane region" description="Helical" evidence="8">
    <location>
        <begin position="299"/>
        <end position="318"/>
    </location>
</feature>
<dbReference type="Proteomes" id="UP000218041">
    <property type="component" value="Unassembled WGS sequence"/>
</dbReference>
<dbReference type="GO" id="GO:0046428">
    <property type="term" value="F:1,4-dihydroxy-2-naphthoate polyprenyltransferase activity"/>
    <property type="evidence" value="ECO:0007669"/>
    <property type="project" value="UniProtKB-UniRule"/>
</dbReference>
<feature type="transmembrane region" description="Helical" evidence="8">
    <location>
        <begin position="66"/>
        <end position="83"/>
    </location>
</feature>
<feature type="transmembrane region" description="Helical" evidence="8">
    <location>
        <begin position="250"/>
        <end position="278"/>
    </location>
</feature>
<dbReference type="InterPro" id="IPR004657">
    <property type="entry name" value="MenA"/>
</dbReference>
<evidence type="ECO:0000256" key="2">
    <source>
        <dbReference type="ARBA" id="ARBA00022428"/>
    </source>
</evidence>
<proteinExistence type="inferred from homology"/>
<evidence type="ECO:0000313" key="12">
    <source>
        <dbReference type="Proteomes" id="UP000218041"/>
    </source>
</evidence>
<dbReference type="GO" id="GO:0042371">
    <property type="term" value="P:vitamin K biosynthetic process"/>
    <property type="evidence" value="ECO:0007669"/>
    <property type="project" value="TreeGrafter"/>
</dbReference>
<evidence type="ECO:0000256" key="6">
    <source>
        <dbReference type="ARBA" id="ARBA00022989"/>
    </source>
</evidence>
<dbReference type="InterPro" id="IPR044878">
    <property type="entry name" value="UbiA_sf"/>
</dbReference>
<dbReference type="NCBIfam" id="TIGR00751">
    <property type="entry name" value="menA"/>
    <property type="match status" value="1"/>
</dbReference>
<keyword evidence="2 8" id="KW-0474">Menaquinone biosynthesis</keyword>
<dbReference type="InterPro" id="IPR026046">
    <property type="entry name" value="UBIAD1"/>
</dbReference>
<dbReference type="EMBL" id="NSGP01000009">
    <property type="protein sequence ID" value="PAT10233.1"/>
    <property type="molecule type" value="Genomic_DNA"/>
</dbReference>
<sequence length="330" mass="34617">MTDTSGNGTDNQQTANTTERADTGSSATFHDWWQAARPHTWPNAFAPVIAGTGLAAHIGGMHLGKALLALGVAWALIIGVNFANDYSDGVRGTDDERTGPSRITASGLARPQDVKLAAFASFFVAAVLGVILAVMSAWWLILVGAACIAAAWFYTGGTKPYGYYGFGELAVFIFFGLVAVLGTQYTQSGWLTAEGWLVAIGVGAISASVNLANNIRDIDTDAAAGKHTLAVRIGEVRARRLFTVLTLTPFVVSLLLGNSLALLGFAALPFAVSSILKVQRDQAKGKDLIPVLGINGRAMLIWSVLTAVAFTALGFPIWGGGETVPYTAVQ</sequence>
<evidence type="ECO:0000256" key="1">
    <source>
        <dbReference type="ARBA" id="ARBA00004141"/>
    </source>
</evidence>
<keyword evidence="4 8" id="KW-0808">Transferase</keyword>
<dbReference type="RefSeq" id="WP_095555303.1">
    <property type="nucleotide sequence ID" value="NZ_NSGP01000009.1"/>
</dbReference>
<comment type="function">
    <text evidence="8">Conversion of 1,4-dihydroxy-2-naphthoate (DHNA) to demethylmenaquinone (DMK).</text>
</comment>
<dbReference type="PANTHER" id="PTHR13929">
    <property type="entry name" value="1,4-DIHYDROXY-2-NAPHTHOATE OCTAPRENYLTRANSFERASE"/>
    <property type="match status" value="1"/>
</dbReference>
<protein>
    <recommendedName>
        <fullName evidence="8 9">1,4-dihydroxy-2-naphthoate octaprenyltransferase</fullName>
        <shortName evidence="8">DHNA-octaprenyltransferase</shortName>
        <ecNumber evidence="8 9">2.5.1.74</ecNumber>
    </recommendedName>
</protein>
<evidence type="ECO:0000313" key="11">
    <source>
        <dbReference type="EMBL" id="PAT10233.1"/>
    </source>
</evidence>
<comment type="caution">
    <text evidence="11">The sequence shown here is derived from an EMBL/GenBank/DDBJ whole genome shotgun (WGS) entry which is preliminary data.</text>
</comment>
<dbReference type="GO" id="GO:0009234">
    <property type="term" value="P:menaquinone biosynthetic process"/>
    <property type="evidence" value="ECO:0007669"/>
    <property type="project" value="UniProtKB-UniRule"/>
</dbReference>
<dbReference type="Pfam" id="PF01040">
    <property type="entry name" value="UbiA"/>
    <property type="match status" value="1"/>
</dbReference>
<dbReference type="AlphaFoldDB" id="A0AB36RK32"/>
<feature type="transmembrane region" description="Helical" evidence="8">
    <location>
        <begin position="161"/>
        <end position="181"/>
    </location>
</feature>
<dbReference type="EC" id="2.5.1.74" evidence="8 9"/>
<dbReference type="PANTHER" id="PTHR13929:SF0">
    <property type="entry name" value="UBIA PRENYLTRANSFERASE DOMAIN-CONTAINING PROTEIN 1"/>
    <property type="match status" value="1"/>
</dbReference>
<dbReference type="GO" id="GO:0005886">
    <property type="term" value="C:plasma membrane"/>
    <property type="evidence" value="ECO:0007669"/>
    <property type="project" value="UniProtKB-SubCell"/>
</dbReference>